<dbReference type="InterPro" id="IPR025366">
    <property type="entry name" value="DUF4270"/>
</dbReference>
<comment type="caution">
    <text evidence="2">The sequence shown here is derived from an EMBL/GenBank/DDBJ whole genome shotgun (WGS) entry which is preliminary data.</text>
</comment>
<dbReference type="AlphaFoldDB" id="A0A420DWJ0"/>
<sequence length="545" mass="60660">MKNKKIALRNITLVALIISSFIACDKDFASIESDIINNNNATHFNSEIEKFNVITYNKKLDPVQTNNLPINMLGVYNDDLYGQTTASIVTQVSTSLLSPDFGENPQLESVVLTIPFFSTATSIEDDGETIYTLDSVFGNSPIKLSVYENNYFLRDFDPSSAINDVQNYFSNGFTTIDNISASQLESVLIYETPSGGFTPSPLEIPIYEDGEIISRLAPAIRIELDLAYWQQKIIDKEDDPELSNLNNFKDYFRGIYFKVEPIAPDDGNMMLLNLASTNANITLNYTNDPITTGGDRIKDTYVLTFSGNRVNLLSQLNFPIPVGNETDGDEKLFLKGGEGSMAVIKLFNGDIIDNNDPNDNTFEAFKNDFVETDVNGKFIASKRLINEANLIFYVDNTNANLNASQEPERILLYDIKNNIPLADYFLDAANTSSPVDSRINHLGRLERENDNATSDGVRYKIQITEHIKNLLLKDSTNVNLGLVVSGNINIEANNAQFSVLTGDDSEERVPASSIITPRGTVLYGNNTTDLEKRVSLEIFYTDPNN</sequence>
<dbReference type="Proteomes" id="UP000284892">
    <property type="component" value="Unassembled WGS sequence"/>
</dbReference>
<dbReference type="Pfam" id="PF14092">
    <property type="entry name" value="DUF4270"/>
    <property type="match status" value="1"/>
</dbReference>
<dbReference type="EMBL" id="RAQJ01000001">
    <property type="protein sequence ID" value="RKE98590.1"/>
    <property type="molecule type" value="Genomic_DNA"/>
</dbReference>
<protein>
    <submittedName>
        <fullName evidence="2">Uncharacterized protein DUF4270</fullName>
    </submittedName>
</protein>
<keyword evidence="3" id="KW-1185">Reference proteome</keyword>
<keyword evidence="1" id="KW-0732">Signal</keyword>
<reference evidence="2 3" key="1">
    <citation type="submission" date="2018-09" db="EMBL/GenBank/DDBJ databases">
        <title>Genomic Encyclopedia of Archaeal and Bacterial Type Strains, Phase II (KMG-II): from individual species to whole genera.</title>
        <authorList>
            <person name="Goeker M."/>
        </authorList>
    </citation>
    <scope>NUCLEOTIDE SEQUENCE [LARGE SCALE GENOMIC DNA]</scope>
    <source>
        <strain evidence="2 3">DSM 26283</strain>
    </source>
</reference>
<evidence type="ECO:0000313" key="3">
    <source>
        <dbReference type="Proteomes" id="UP000284892"/>
    </source>
</evidence>
<evidence type="ECO:0000313" key="2">
    <source>
        <dbReference type="EMBL" id="RKE98590.1"/>
    </source>
</evidence>
<dbReference type="PROSITE" id="PS51257">
    <property type="entry name" value="PROKAR_LIPOPROTEIN"/>
    <property type="match status" value="1"/>
</dbReference>
<proteinExistence type="predicted"/>
<name>A0A420DWJ0_9FLAO</name>
<gene>
    <name evidence="2" type="ORF">BXY80_0680</name>
</gene>
<accession>A0A420DWJ0</accession>
<dbReference type="OrthoDB" id="1466062at2"/>
<dbReference type="RefSeq" id="WP_120199795.1">
    <property type="nucleotide sequence ID" value="NZ_RAQJ01000001.1"/>
</dbReference>
<evidence type="ECO:0000256" key="1">
    <source>
        <dbReference type="SAM" id="SignalP"/>
    </source>
</evidence>
<organism evidence="2 3">
    <name type="scientific">Ichthyenterobacterium magnum</name>
    <dbReference type="NCBI Taxonomy" id="1230530"/>
    <lineage>
        <taxon>Bacteria</taxon>
        <taxon>Pseudomonadati</taxon>
        <taxon>Bacteroidota</taxon>
        <taxon>Flavobacteriia</taxon>
        <taxon>Flavobacteriales</taxon>
        <taxon>Flavobacteriaceae</taxon>
        <taxon>Ichthyenterobacterium</taxon>
    </lineage>
</organism>
<feature type="signal peptide" evidence="1">
    <location>
        <begin position="1"/>
        <end position="25"/>
    </location>
</feature>
<feature type="chain" id="PRO_5019434574" evidence="1">
    <location>
        <begin position="26"/>
        <end position="545"/>
    </location>
</feature>